<sequence length="257" mass="27673">MTATPSARAVSQYATTTGNLTARMALHAYGTNPQGWFAWLGERLPLAGDVLEVGAGTGELWRRVDRPATGLRLTLTDFSPAMCDRLREVPGARVQRCDATHLPYADAAFDTVIANHMLYHLDDPDAALVEFARVLRPGGRLAVAVNGRDHLAELDALGPVIDRFDLAVGSHQNDVTAETTPARIAAHFADVTVERYPDELAVPAVEPVLAYLASMVGPLTAAQESAARDMVQARIEADGAFRVRKHTVLISAVRGSR</sequence>
<dbReference type="SUPFAM" id="SSF53335">
    <property type="entry name" value="S-adenosyl-L-methionine-dependent methyltransferases"/>
    <property type="match status" value="1"/>
</dbReference>
<evidence type="ECO:0000259" key="1">
    <source>
        <dbReference type="Pfam" id="PF08241"/>
    </source>
</evidence>
<gene>
    <name evidence="2" type="ORF">H1D33_07070</name>
</gene>
<reference evidence="3" key="1">
    <citation type="submission" date="2020-07" db="EMBL/GenBank/DDBJ databases">
        <title>A new Micromonospora strain with potent antibiotic activity isolated from the microbiome of a mid-Atlantic deep-sea sponge.</title>
        <authorList>
            <person name="Back C.R."/>
            <person name="Stennett H.L."/>
            <person name="Williams S.E."/>
            <person name="Wang L."/>
            <person name="Ojeda Gomez J."/>
            <person name="Abdulle O.M."/>
            <person name="Duffy T."/>
            <person name="Hendry K.R."/>
            <person name="Powell D."/>
            <person name="Stach J.E."/>
            <person name="Essex-Lopresti A.E."/>
            <person name="Willis C.L."/>
            <person name="Curnow P."/>
            <person name="Race P.R."/>
        </authorList>
    </citation>
    <scope>NUCLEOTIDE SEQUENCE [LARGE SCALE GENOMIC DNA]</scope>
    <source>
        <strain evidence="3">28ISP2-46</strain>
    </source>
</reference>
<proteinExistence type="predicted"/>
<dbReference type="Gene3D" id="3.40.50.150">
    <property type="entry name" value="Vaccinia Virus protein VP39"/>
    <property type="match status" value="1"/>
</dbReference>
<dbReference type="EMBL" id="CP059322">
    <property type="protein sequence ID" value="QLQ38597.1"/>
    <property type="molecule type" value="Genomic_DNA"/>
</dbReference>
<reference evidence="2 3" key="2">
    <citation type="journal article" date="2021" name="Mar. Drugs">
        <title>A New Micromonospora Strain with Antibiotic Activity Isolated from the Microbiome of a Mid-Atlantic Deep-Sea Sponge.</title>
        <authorList>
            <person name="Back C.R."/>
            <person name="Stennett H.L."/>
            <person name="Williams S.E."/>
            <person name="Wang L."/>
            <person name="Ojeda Gomez J."/>
            <person name="Abdulle O.M."/>
            <person name="Duffy T."/>
            <person name="Neal C."/>
            <person name="Mantell J."/>
            <person name="Jepson M.A."/>
            <person name="Hendry K.R."/>
            <person name="Powell D."/>
            <person name="Stach J.E.M."/>
            <person name="Essex-Lopresti A.E."/>
            <person name="Willis C.L."/>
            <person name="Curnow P."/>
            <person name="Race P.R."/>
        </authorList>
    </citation>
    <scope>NUCLEOTIDE SEQUENCE [LARGE SCALE GENOMIC DNA]</scope>
    <source>
        <strain evidence="2 3">28ISP2-46</strain>
    </source>
</reference>
<dbReference type="GO" id="GO:0032259">
    <property type="term" value="P:methylation"/>
    <property type="evidence" value="ECO:0007669"/>
    <property type="project" value="UniProtKB-KW"/>
</dbReference>
<dbReference type="AlphaFoldDB" id="A0A7L6B9E1"/>
<name>A0A7L6B9E1_9ACTN</name>
<dbReference type="InterPro" id="IPR029063">
    <property type="entry name" value="SAM-dependent_MTases_sf"/>
</dbReference>
<dbReference type="PANTHER" id="PTHR42912">
    <property type="entry name" value="METHYLTRANSFERASE"/>
    <property type="match status" value="1"/>
</dbReference>
<dbReference type="RefSeq" id="WP_181571020.1">
    <property type="nucleotide sequence ID" value="NZ_CP059322.2"/>
</dbReference>
<keyword evidence="2" id="KW-0489">Methyltransferase</keyword>
<dbReference type="Pfam" id="PF08241">
    <property type="entry name" value="Methyltransf_11"/>
    <property type="match status" value="1"/>
</dbReference>
<dbReference type="InterPro" id="IPR013216">
    <property type="entry name" value="Methyltransf_11"/>
</dbReference>
<evidence type="ECO:0000313" key="3">
    <source>
        <dbReference type="Proteomes" id="UP000510844"/>
    </source>
</evidence>
<accession>A0A7L6B9E1</accession>
<dbReference type="Proteomes" id="UP000510844">
    <property type="component" value="Chromosome"/>
</dbReference>
<feature type="domain" description="Methyltransferase type 11" evidence="1">
    <location>
        <begin position="51"/>
        <end position="142"/>
    </location>
</feature>
<dbReference type="InterPro" id="IPR050508">
    <property type="entry name" value="Methyltransf_Superfamily"/>
</dbReference>
<keyword evidence="2" id="KW-0808">Transferase</keyword>
<dbReference type="GO" id="GO:0008757">
    <property type="term" value="F:S-adenosylmethionine-dependent methyltransferase activity"/>
    <property type="evidence" value="ECO:0007669"/>
    <property type="project" value="InterPro"/>
</dbReference>
<keyword evidence="3" id="KW-1185">Reference proteome</keyword>
<dbReference type="KEGG" id="mfeu:H1D33_07070"/>
<evidence type="ECO:0000313" key="2">
    <source>
        <dbReference type="EMBL" id="QLQ38597.1"/>
    </source>
</evidence>
<protein>
    <submittedName>
        <fullName evidence="2">Class I SAM-dependent methyltransferase</fullName>
    </submittedName>
</protein>
<dbReference type="CDD" id="cd02440">
    <property type="entry name" value="AdoMet_MTases"/>
    <property type="match status" value="1"/>
</dbReference>
<organism evidence="2 3">
    <name type="scientific">Micromonospora robiginosa</name>
    <dbReference type="NCBI Taxonomy" id="2749844"/>
    <lineage>
        <taxon>Bacteria</taxon>
        <taxon>Bacillati</taxon>
        <taxon>Actinomycetota</taxon>
        <taxon>Actinomycetes</taxon>
        <taxon>Micromonosporales</taxon>
        <taxon>Micromonosporaceae</taxon>
        <taxon>Micromonospora</taxon>
    </lineage>
</organism>